<reference evidence="15 16" key="1">
    <citation type="journal article" date="2017" name="Gigascience">
        <title>Draft genome of the honey bee ectoparasitic mite, Tropilaelaps mercedesae, is shaped by the parasitic life history.</title>
        <authorList>
            <person name="Dong X."/>
            <person name="Armstrong S.D."/>
            <person name="Xia D."/>
            <person name="Makepeace B.L."/>
            <person name="Darby A.C."/>
            <person name="Kadowaki T."/>
        </authorList>
    </citation>
    <scope>NUCLEOTIDE SEQUENCE [LARGE SCALE GENOMIC DNA]</scope>
    <source>
        <strain evidence="15">Wuxi-XJTLU</strain>
    </source>
</reference>
<evidence type="ECO:0000256" key="8">
    <source>
        <dbReference type="ARBA" id="ARBA00023015"/>
    </source>
</evidence>
<evidence type="ECO:0000256" key="11">
    <source>
        <dbReference type="ARBA" id="ARBA00023242"/>
    </source>
</evidence>
<dbReference type="InParanoid" id="A0A1V9WYQ0"/>
<evidence type="ECO:0000256" key="6">
    <source>
        <dbReference type="ARBA" id="ARBA00023002"/>
    </source>
</evidence>
<dbReference type="Pfam" id="PF13621">
    <property type="entry name" value="Cupin_8"/>
    <property type="match status" value="1"/>
</dbReference>
<keyword evidence="10" id="KW-0804">Transcription</keyword>
<keyword evidence="12" id="KW-0131">Cell cycle</keyword>
<keyword evidence="6" id="KW-0560">Oxidoreductase</keyword>
<dbReference type="EMBL" id="MNPL01032970">
    <property type="protein sequence ID" value="OQR66317.1"/>
    <property type="molecule type" value="Genomic_DNA"/>
</dbReference>
<evidence type="ECO:0000256" key="1">
    <source>
        <dbReference type="ARBA" id="ARBA00001954"/>
    </source>
</evidence>
<dbReference type="Gene3D" id="2.60.120.650">
    <property type="entry name" value="Cupin"/>
    <property type="match status" value="1"/>
</dbReference>
<dbReference type="Pfam" id="PF24472">
    <property type="entry name" value="ARM_KDM8_N"/>
    <property type="match status" value="1"/>
</dbReference>
<evidence type="ECO:0000256" key="12">
    <source>
        <dbReference type="ARBA" id="ARBA00023306"/>
    </source>
</evidence>
<evidence type="ECO:0000256" key="10">
    <source>
        <dbReference type="ARBA" id="ARBA00023163"/>
    </source>
</evidence>
<evidence type="ECO:0000256" key="9">
    <source>
        <dbReference type="ARBA" id="ARBA00023108"/>
    </source>
</evidence>
<evidence type="ECO:0000313" key="15">
    <source>
        <dbReference type="EMBL" id="OQR66317.1"/>
    </source>
</evidence>
<dbReference type="GO" id="GO:0008168">
    <property type="term" value="F:methyltransferase activity"/>
    <property type="evidence" value="ECO:0007669"/>
    <property type="project" value="UniProtKB-KW"/>
</dbReference>
<dbReference type="PANTHER" id="PTHR12461">
    <property type="entry name" value="HYPOXIA-INDUCIBLE FACTOR 1 ALPHA INHIBITOR-RELATED"/>
    <property type="match status" value="1"/>
</dbReference>
<keyword evidence="8" id="KW-0805">Transcription regulation</keyword>
<keyword evidence="11" id="KW-0539">Nucleus</keyword>
<evidence type="ECO:0000256" key="5">
    <source>
        <dbReference type="ARBA" id="ARBA00022964"/>
    </source>
</evidence>
<comment type="caution">
    <text evidence="15">The sequence shown here is derived from an EMBL/GenBank/DDBJ whole genome shotgun (WGS) entry which is preliminary data.</text>
</comment>
<keyword evidence="4" id="KW-0156">Chromatin regulator</keyword>
<dbReference type="GO" id="GO:0051864">
    <property type="term" value="F:histone H3K36 demethylase activity"/>
    <property type="evidence" value="ECO:0007669"/>
    <property type="project" value="TreeGrafter"/>
</dbReference>
<dbReference type="PANTHER" id="PTHR12461:SF106">
    <property type="entry name" value="BIFUNCTIONAL PEPTIDASE AND ARGINYL-HYDROXYLASE JMJD5"/>
    <property type="match status" value="1"/>
</dbReference>
<dbReference type="GO" id="GO:0048511">
    <property type="term" value="P:rhythmic process"/>
    <property type="evidence" value="ECO:0007669"/>
    <property type="project" value="UniProtKB-KW"/>
</dbReference>
<keyword evidence="5" id="KW-0223">Dioxygenase</keyword>
<evidence type="ECO:0000256" key="4">
    <source>
        <dbReference type="ARBA" id="ARBA00022853"/>
    </source>
</evidence>
<dbReference type="InterPro" id="IPR056520">
    <property type="entry name" value="ARM_KDM8_N"/>
</dbReference>
<gene>
    <name evidence="15" type="ORF">BIW11_14238</name>
</gene>
<evidence type="ECO:0000256" key="3">
    <source>
        <dbReference type="ARBA" id="ARBA00022723"/>
    </source>
</evidence>
<organism evidence="15 16">
    <name type="scientific">Tropilaelaps mercedesae</name>
    <dbReference type="NCBI Taxonomy" id="418985"/>
    <lineage>
        <taxon>Eukaryota</taxon>
        <taxon>Metazoa</taxon>
        <taxon>Ecdysozoa</taxon>
        <taxon>Arthropoda</taxon>
        <taxon>Chelicerata</taxon>
        <taxon>Arachnida</taxon>
        <taxon>Acari</taxon>
        <taxon>Parasitiformes</taxon>
        <taxon>Mesostigmata</taxon>
        <taxon>Gamasina</taxon>
        <taxon>Dermanyssoidea</taxon>
        <taxon>Laelapidae</taxon>
        <taxon>Tropilaelaps</taxon>
    </lineage>
</organism>
<evidence type="ECO:0000256" key="7">
    <source>
        <dbReference type="ARBA" id="ARBA00023004"/>
    </source>
</evidence>
<keyword evidence="9" id="KW-0090">Biological rhythms</keyword>
<evidence type="ECO:0000256" key="2">
    <source>
        <dbReference type="ARBA" id="ARBA00004123"/>
    </source>
</evidence>
<dbReference type="InterPro" id="IPR003347">
    <property type="entry name" value="JmjC_dom"/>
</dbReference>
<comment type="subcellular location">
    <subcellularLocation>
        <location evidence="2">Nucleus</location>
    </subcellularLocation>
</comment>
<dbReference type="AlphaFoldDB" id="A0A1V9WYQ0"/>
<dbReference type="GO" id="GO:0046872">
    <property type="term" value="F:metal ion binding"/>
    <property type="evidence" value="ECO:0007669"/>
    <property type="project" value="UniProtKB-KW"/>
</dbReference>
<dbReference type="OrthoDB" id="47172at2759"/>
<dbReference type="PROSITE" id="PS51184">
    <property type="entry name" value="JMJC"/>
    <property type="match status" value="1"/>
</dbReference>
<dbReference type="SUPFAM" id="SSF51197">
    <property type="entry name" value="Clavaminate synthase-like"/>
    <property type="match status" value="1"/>
</dbReference>
<evidence type="ECO:0000256" key="13">
    <source>
        <dbReference type="ARBA" id="ARBA00049800"/>
    </source>
</evidence>
<keyword evidence="7" id="KW-0408">Iron</keyword>
<name>A0A1V9WYQ0_9ACAR</name>
<keyword evidence="16" id="KW-1185">Reference proteome</keyword>
<accession>A0A1V9WYQ0</accession>
<dbReference type="GO" id="GO:0032259">
    <property type="term" value="P:methylation"/>
    <property type="evidence" value="ECO:0007669"/>
    <property type="project" value="UniProtKB-KW"/>
</dbReference>
<protein>
    <recommendedName>
        <fullName evidence="13">JmjC domain-containing protein 5</fullName>
    </recommendedName>
</protein>
<evidence type="ECO:0000313" key="16">
    <source>
        <dbReference type="Proteomes" id="UP000192247"/>
    </source>
</evidence>
<feature type="domain" description="JmjC" evidence="14">
    <location>
        <begin position="298"/>
        <end position="441"/>
    </location>
</feature>
<dbReference type="InterPro" id="IPR041667">
    <property type="entry name" value="Cupin_8"/>
</dbReference>
<dbReference type="Proteomes" id="UP000192247">
    <property type="component" value="Unassembled WGS sequence"/>
</dbReference>
<dbReference type="FunCoup" id="A0A1V9WYQ0">
    <property type="interactions" value="544"/>
</dbReference>
<dbReference type="SMART" id="SM00558">
    <property type="entry name" value="JmjC"/>
    <property type="match status" value="1"/>
</dbReference>
<dbReference type="STRING" id="418985.A0A1V9WYQ0"/>
<comment type="cofactor">
    <cofactor evidence="1">
        <name>Fe(2+)</name>
        <dbReference type="ChEBI" id="CHEBI:29033"/>
    </cofactor>
</comment>
<keyword evidence="15" id="KW-0808">Transferase</keyword>
<sequence length="441" mass="49503">MFKRMCVMERDNDEGTVAGDDVIQEVEVARRRRESELRQRSVATQASEVLLGPALSPAASAFVKKLDIAALADVGPAFYHLLEELLACDDPKAADALAATLLDGLWEQLNIGPWRDVRLVLRRTFSYASLVRARAVLLLGEQSRAVEVLDRGLVLGAPLGDGESPNWLAQAAGRAHGRWQIPQDLERFVEHLEGTEDLSIVSSIAAGTPYVDQTVLPSVSEFLRTLTAKRPVKILQLTDGWPAMSRWNLRYFLQVMGQRTVPIEVGSRYTDEEWSQKLVTIETFVRDFLQPAAKEEIGYLAQYNLLDQVPELRADIIVPDYCYVLSDSEPDVNFWFGGRTTSPLHFDDRDNILTQVFGSKLILLYDAEETDLLYPFETAMLHNTSRVDPEQLHDPRYPRFASAKGTKVLLEPGQALFIPKGCWHFVKSVSSVSCSVSFWFS</sequence>
<proteinExistence type="predicted"/>
<keyword evidence="15" id="KW-0489">Methyltransferase</keyword>
<keyword evidence="3" id="KW-0479">Metal-binding</keyword>
<dbReference type="GO" id="GO:0005634">
    <property type="term" value="C:nucleus"/>
    <property type="evidence" value="ECO:0007669"/>
    <property type="project" value="UniProtKB-SubCell"/>
</dbReference>
<evidence type="ECO:0000259" key="14">
    <source>
        <dbReference type="PROSITE" id="PS51184"/>
    </source>
</evidence>